<name>A0A921HVE6_9BACT</name>
<reference evidence="1" key="1">
    <citation type="journal article" date="2021" name="PeerJ">
        <title>Extensive microbial diversity within the chicken gut microbiome revealed by metagenomics and culture.</title>
        <authorList>
            <person name="Gilroy R."/>
            <person name="Ravi A."/>
            <person name="Getino M."/>
            <person name="Pursley I."/>
            <person name="Horton D.L."/>
            <person name="Alikhan N.F."/>
            <person name="Baker D."/>
            <person name="Gharbi K."/>
            <person name="Hall N."/>
            <person name="Watson M."/>
            <person name="Adriaenssens E.M."/>
            <person name="Foster-Nyarko E."/>
            <person name="Jarju S."/>
            <person name="Secka A."/>
            <person name="Antonio M."/>
            <person name="Oren A."/>
            <person name="Chaudhuri R.R."/>
            <person name="La Ragione R."/>
            <person name="Hildebrand F."/>
            <person name="Pallen M.J."/>
        </authorList>
    </citation>
    <scope>NUCLEOTIDE SEQUENCE</scope>
    <source>
        <strain evidence="1">CHK55-1828</strain>
    </source>
</reference>
<protein>
    <recommendedName>
        <fullName evidence="3">Bacterial bifunctional deaminase-reductase C-terminal domain-containing protein</fullName>
    </recommendedName>
</protein>
<dbReference type="Proteomes" id="UP000717835">
    <property type="component" value="Unassembled WGS sequence"/>
</dbReference>
<comment type="caution">
    <text evidence="1">The sequence shown here is derived from an EMBL/GenBank/DDBJ whole genome shotgun (WGS) entry which is preliminary data.</text>
</comment>
<dbReference type="EMBL" id="DYVX01000014">
    <property type="protein sequence ID" value="HJF91198.1"/>
    <property type="molecule type" value="Genomic_DNA"/>
</dbReference>
<evidence type="ECO:0008006" key="3">
    <source>
        <dbReference type="Google" id="ProtNLM"/>
    </source>
</evidence>
<dbReference type="AlphaFoldDB" id="A0A921HVE6"/>
<gene>
    <name evidence="1" type="ORF">K8W02_02235</name>
</gene>
<accession>A0A921HVE6</accession>
<reference evidence="1" key="2">
    <citation type="submission" date="2021-09" db="EMBL/GenBank/DDBJ databases">
        <authorList>
            <person name="Gilroy R."/>
        </authorList>
    </citation>
    <scope>NUCLEOTIDE SEQUENCE</scope>
    <source>
        <strain evidence="1">CHK55-1828</strain>
    </source>
</reference>
<dbReference type="RefSeq" id="WP_118308693.1">
    <property type="nucleotide sequence ID" value="NZ_DYVX01000014.1"/>
</dbReference>
<dbReference type="InterPro" id="IPR024072">
    <property type="entry name" value="DHFR-like_dom_sf"/>
</dbReference>
<evidence type="ECO:0000313" key="2">
    <source>
        <dbReference type="Proteomes" id="UP000717835"/>
    </source>
</evidence>
<sequence>MARLRVLIAMTLDGSIPAEDDPLRQWLRDDKDGFSYGRGKSTRRLYPGYPLVDFMCEKDMSAPSVLYQAEIHDEESIELLRGLSLYHLIDEIIIFLFPSTRPDYKSVSKHIPQGEWKIVNTKTFKNGICRLIYCKTLQ</sequence>
<evidence type="ECO:0000313" key="1">
    <source>
        <dbReference type="EMBL" id="HJF91198.1"/>
    </source>
</evidence>
<dbReference type="SUPFAM" id="SSF53597">
    <property type="entry name" value="Dihydrofolate reductase-like"/>
    <property type="match status" value="1"/>
</dbReference>
<proteinExistence type="predicted"/>
<organism evidence="1 2">
    <name type="scientific">Mediterranea massiliensis</name>
    <dbReference type="NCBI Taxonomy" id="1841865"/>
    <lineage>
        <taxon>Bacteria</taxon>
        <taxon>Pseudomonadati</taxon>
        <taxon>Bacteroidota</taxon>
        <taxon>Bacteroidia</taxon>
        <taxon>Bacteroidales</taxon>
        <taxon>Bacteroidaceae</taxon>
        <taxon>Mediterranea</taxon>
    </lineage>
</organism>